<protein>
    <submittedName>
        <fullName evidence="1">Uncharacterized protein</fullName>
    </submittedName>
</protein>
<organism evidence="1 2">
    <name type="scientific">Daphnia magna</name>
    <dbReference type="NCBI Taxonomy" id="35525"/>
    <lineage>
        <taxon>Eukaryota</taxon>
        <taxon>Metazoa</taxon>
        <taxon>Ecdysozoa</taxon>
        <taxon>Arthropoda</taxon>
        <taxon>Crustacea</taxon>
        <taxon>Branchiopoda</taxon>
        <taxon>Diplostraca</taxon>
        <taxon>Cladocera</taxon>
        <taxon>Anomopoda</taxon>
        <taxon>Daphniidae</taxon>
        <taxon>Daphnia</taxon>
    </lineage>
</organism>
<evidence type="ECO:0000313" key="1">
    <source>
        <dbReference type="EMBL" id="KAK4025617.1"/>
    </source>
</evidence>
<evidence type="ECO:0000313" key="2">
    <source>
        <dbReference type="Proteomes" id="UP001234178"/>
    </source>
</evidence>
<comment type="caution">
    <text evidence="1">The sequence shown here is derived from an EMBL/GenBank/DDBJ whole genome shotgun (WGS) entry which is preliminary data.</text>
</comment>
<reference evidence="1 2" key="1">
    <citation type="journal article" date="2023" name="Nucleic Acids Res.">
        <title>The hologenome of Daphnia magna reveals possible DNA methylation and microbiome-mediated evolution of the host genome.</title>
        <authorList>
            <person name="Chaturvedi A."/>
            <person name="Li X."/>
            <person name="Dhandapani V."/>
            <person name="Marshall H."/>
            <person name="Kissane S."/>
            <person name="Cuenca-Cambronero M."/>
            <person name="Asole G."/>
            <person name="Calvet F."/>
            <person name="Ruiz-Romero M."/>
            <person name="Marangio P."/>
            <person name="Guigo R."/>
            <person name="Rago D."/>
            <person name="Mirbahai L."/>
            <person name="Eastwood N."/>
            <person name="Colbourne J.K."/>
            <person name="Zhou J."/>
            <person name="Mallon E."/>
            <person name="Orsini L."/>
        </authorList>
    </citation>
    <scope>NUCLEOTIDE SEQUENCE [LARGE SCALE GENOMIC DNA]</scope>
    <source>
        <strain evidence="1">LRV0_1</strain>
    </source>
</reference>
<name>A0ABR0AKG9_9CRUS</name>
<gene>
    <name evidence="1" type="ORF">OUZ56_014675</name>
</gene>
<sequence>MAVGFEWGEKKKKKEGKFKEKKINQVANTNVVTLKEEEEEKKKFTTQSVHILKIHKPRLPSRLNVTRHPLLFRLTTSSRTSKPFYPPGLNATIHHVDGQQIKIGMPPGDERNLWIMCQYGPAVYINFECVYNNKQKSYRKSKKQKQEL</sequence>
<proteinExistence type="predicted"/>
<dbReference type="Proteomes" id="UP001234178">
    <property type="component" value="Unassembled WGS sequence"/>
</dbReference>
<keyword evidence="2" id="KW-1185">Reference proteome</keyword>
<dbReference type="EMBL" id="JAOYFB010000038">
    <property type="protein sequence ID" value="KAK4025617.1"/>
    <property type="molecule type" value="Genomic_DNA"/>
</dbReference>
<accession>A0ABR0AKG9</accession>